<dbReference type="Proteomes" id="UP001153269">
    <property type="component" value="Unassembled WGS sequence"/>
</dbReference>
<evidence type="ECO:0000313" key="3">
    <source>
        <dbReference type="Proteomes" id="UP001153269"/>
    </source>
</evidence>
<evidence type="ECO:0000256" key="1">
    <source>
        <dbReference type="SAM" id="MobiDB-lite"/>
    </source>
</evidence>
<feature type="region of interest" description="Disordered" evidence="1">
    <location>
        <begin position="59"/>
        <end position="98"/>
    </location>
</feature>
<feature type="compositionally biased region" description="Pro residues" evidence="1">
    <location>
        <begin position="135"/>
        <end position="145"/>
    </location>
</feature>
<comment type="caution">
    <text evidence="2">The sequence shown here is derived from an EMBL/GenBank/DDBJ whole genome shotgun (WGS) entry which is preliminary data.</text>
</comment>
<name>A0A9N7VYA7_PLEPL</name>
<gene>
    <name evidence="2" type="ORF">PLEPLA_LOCUS45261</name>
</gene>
<protein>
    <submittedName>
        <fullName evidence="2">Uncharacterized protein</fullName>
    </submittedName>
</protein>
<proteinExistence type="predicted"/>
<evidence type="ECO:0000313" key="2">
    <source>
        <dbReference type="EMBL" id="CAB1457437.1"/>
    </source>
</evidence>
<reference evidence="2" key="1">
    <citation type="submission" date="2020-03" db="EMBL/GenBank/DDBJ databases">
        <authorList>
            <person name="Weist P."/>
        </authorList>
    </citation>
    <scope>NUCLEOTIDE SEQUENCE</scope>
</reference>
<sequence>MCVLLITSRSPFHCLTSCVGSSEQLRASAAESEIRVRLQSVPLPPLLMLQARERAAGLPAATQIQPAKARTRAPGRQSATAKGAAPLQERASVVAQRPPAQDPLSLLTVLSPHSHQIKVQFSLPPGEGEGKDDLPPPPPPPPPALPLTCYAECKP</sequence>
<organism evidence="2 3">
    <name type="scientific">Pleuronectes platessa</name>
    <name type="common">European plaice</name>
    <dbReference type="NCBI Taxonomy" id="8262"/>
    <lineage>
        <taxon>Eukaryota</taxon>
        <taxon>Metazoa</taxon>
        <taxon>Chordata</taxon>
        <taxon>Craniata</taxon>
        <taxon>Vertebrata</taxon>
        <taxon>Euteleostomi</taxon>
        <taxon>Actinopterygii</taxon>
        <taxon>Neopterygii</taxon>
        <taxon>Teleostei</taxon>
        <taxon>Neoteleostei</taxon>
        <taxon>Acanthomorphata</taxon>
        <taxon>Carangaria</taxon>
        <taxon>Pleuronectiformes</taxon>
        <taxon>Pleuronectoidei</taxon>
        <taxon>Pleuronectidae</taxon>
        <taxon>Pleuronectes</taxon>
    </lineage>
</organism>
<dbReference type="EMBL" id="CADEAL010004342">
    <property type="protein sequence ID" value="CAB1457437.1"/>
    <property type="molecule type" value="Genomic_DNA"/>
</dbReference>
<keyword evidence="3" id="KW-1185">Reference proteome</keyword>
<accession>A0A9N7VYA7</accession>
<feature type="region of interest" description="Disordered" evidence="1">
    <location>
        <begin position="117"/>
        <end position="155"/>
    </location>
</feature>
<dbReference type="AlphaFoldDB" id="A0A9N7VYA7"/>